<dbReference type="InterPro" id="IPR013078">
    <property type="entry name" value="His_Pase_superF_clade-1"/>
</dbReference>
<dbReference type="Gene3D" id="3.40.50.300">
    <property type="entry name" value="P-loop containing nucleotide triphosphate hydrolases"/>
    <property type="match status" value="1"/>
</dbReference>
<dbReference type="OrthoDB" id="267323at2759"/>
<dbReference type="PROSITE" id="PS00175">
    <property type="entry name" value="PG_MUTASE"/>
    <property type="match status" value="1"/>
</dbReference>
<protein>
    <submittedName>
        <fullName evidence="6">6-phosphofructo-2-kinase/fructose-2, 6-bisphosphatase short form</fullName>
    </submittedName>
</protein>
<keyword evidence="6" id="KW-0418">Kinase</keyword>
<accession>X6MU60</accession>
<dbReference type="PIRSF" id="PIRSF000709">
    <property type="entry name" value="6PFK_2-Ptase"/>
    <property type="match status" value="1"/>
</dbReference>
<evidence type="ECO:0000259" key="5">
    <source>
        <dbReference type="Pfam" id="PF01591"/>
    </source>
</evidence>
<dbReference type="GO" id="GO:0006000">
    <property type="term" value="P:fructose metabolic process"/>
    <property type="evidence" value="ECO:0007669"/>
    <property type="project" value="InterPro"/>
</dbReference>
<dbReference type="Gene3D" id="3.40.50.1240">
    <property type="entry name" value="Phosphoglycerate mutase-like"/>
    <property type="match status" value="1"/>
</dbReference>
<evidence type="ECO:0000256" key="2">
    <source>
        <dbReference type="ARBA" id="ARBA00022840"/>
    </source>
</evidence>
<dbReference type="Pfam" id="PF01591">
    <property type="entry name" value="6PF2K"/>
    <property type="match status" value="1"/>
</dbReference>
<dbReference type="InterPro" id="IPR029033">
    <property type="entry name" value="His_PPase_superfam"/>
</dbReference>
<dbReference type="InterPro" id="IPR013079">
    <property type="entry name" value="6Phosfructo_kin"/>
</dbReference>
<dbReference type="InterPro" id="IPR003094">
    <property type="entry name" value="6Pfruct_kin"/>
</dbReference>
<sequence>MKSFNIGAYRRIGASETLGKASANFFDPLNEEATKQREEFAKMALKDSAEFLYNGGQVAILDGTNSTVKRRLMIRTFFASADVASRLKVNLVFLESECHDEKLIDQNILNVKLRSPDYAHVAPQEAVKDFKQRIAHYQNAYEAVREEEGSFIKLIDAGKYVIGHMIRGYLPARILYFLMHIDLKKKAIFLTRHGESEFNVSGRIGGDGALSSSGKRYAKAMADWIIMQPEFYNREQGHMHIWCSTMKRTVQTANAFKKRIPNVKIYQWRALNEIDAGICEGKTYKQIESEMPNEFTARAKDKLSYRYPQGESYKDVIQRLEPVIFELERSTQPVLVIAHRAVLRCLYSYFMELPIQSIPHLDLNLHTVYKLSPGDYKTEVDRFTFGLMASKNNSDPSHQ</sequence>
<dbReference type="PANTHER" id="PTHR10606">
    <property type="entry name" value="6-PHOSPHOFRUCTO-2-KINASE/FRUCTOSE-2,6-BISPHOSPHATASE"/>
    <property type="match status" value="1"/>
</dbReference>
<feature type="binding site" evidence="4">
    <location>
        <begin position="192"/>
        <end position="199"/>
    </location>
    <ligand>
        <name>substrate</name>
    </ligand>
</feature>
<feature type="active site" description="Tele-phosphohistidine intermediate" evidence="3">
    <location>
        <position position="193"/>
    </location>
</feature>
<keyword evidence="6" id="KW-0808">Transferase</keyword>
<name>X6MU60_RETFI</name>
<dbReference type="GO" id="GO:0003873">
    <property type="term" value="F:6-phosphofructo-2-kinase activity"/>
    <property type="evidence" value="ECO:0007669"/>
    <property type="project" value="InterPro"/>
</dbReference>
<organism evidence="6 7">
    <name type="scientific">Reticulomyxa filosa</name>
    <dbReference type="NCBI Taxonomy" id="46433"/>
    <lineage>
        <taxon>Eukaryota</taxon>
        <taxon>Sar</taxon>
        <taxon>Rhizaria</taxon>
        <taxon>Retaria</taxon>
        <taxon>Foraminifera</taxon>
        <taxon>Monothalamids</taxon>
        <taxon>Reticulomyxidae</taxon>
        <taxon>Reticulomyxa</taxon>
    </lineage>
</organism>
<evidence type="ECO:0000256" key="3">
    <source>
        <dbReference type="PIRSR" id="PIRSR613078-1"/>
    </source>
</evidence>
<evidence type="ECO:0000256" key="1">
    <source>
        <dbReference type="ARBA" id="ARBA00022741"/>
    </source>
</evidence>
<dbReference type="PANTHER" id="PTHR10606:SF44">
    <property type="entry name" value="6-PHOSPHOFRUCTO 2-KINASE_FRUCTOSE 2,6-BISPHOSPHATASE LONG FORM"/>
    <property type="match status" value="1"/>
</dbReference>
<dbReference type="GO" id="GO:0006003">
    <property type="term" value="P:fructose 2,6-bisphosphate metabolic process"/>
    <property type="evidence" value="ECO:0007669"/>
    <property type="project" value="InterPro"/>
</dbReference>
<reference evidence="6 7" key="1">
    <citation type="journal article" date="2013" name="Curr. Biol.">
        <title>The Genome of the Foraminiferan Reticulomyxa filosa.</title>
        <authorList>
            <person name="Glockner G."/>
            <person name="Hulsmann N."/>
            <person name="Schleicher M."/>
            <person name="Noegel A.A."/>
            <person name="Eichinger L."/>
            <person name="Gallinger C."/>
            <person name="Pawlowski J."/>
            <person name="Sierra R."/>
            <person name="Euteneuer U."/>
            <person name="Pillet L."/>
            <person name="Moustafa A."/>
            <person name="Platzer M."/>
            <person name="Groth M."/>
            <person name="Szafranski K."/>
            <person name="Schliwa M."/>
        </authorList>
    </citation>
    <scope>NUCLEOTIDE SEQUENCE [LARGE SCALE GENOMIC DNA]</scope>
</reference>
<dbReference type="InterPro" id="IPR027417">
    <property type="entry name" value="P-loop_NTPase"/>
</dbReference>
<dbReference type="InterPro" id="IPR001345">
    <property type="entry name" value="PG/BPGM_mutase_AS"/>
</dbReference>
<dbReference type="SUPFAM" id="SSF52540">
    <property type="entry name" value="P-loop containing nucleoside triphosphate hydrolases"/>
    <property type="match status" value="1"/>
</dbReference>
<feature type="binding site" evidence="4">
    <location>
        <position position="248"/>
    </location>
    <ligand>
        <name>substrate</name>
    </ligand>
</feature>
<evidence type="ECO:0000256" key="4">
    <source>
        <dbReference type="PIRSR" id="PIRSR613078-2"/>
    </source>
</evidence>
<dbReference type="Proteomes" id="UP000023152">
    <property type="component" value="Unassembled WGS sequence"/>
</dbReference>
<dbReference type="FunFam" id="3.40.50.1240:FF:000006">
    <property type="entry name" value="6-phosphofructo-2-kinase/fructose-2, 6-bisphosphatase"/>
    <property type="match status" value="1"/>
</dbReference>
<gene>
    <name evidence="6" type="ORF">RFI_20121</name>
</gene>
<dbReference type="OMA" id="RWIQERC"/>
<feature type="domain" description="6-phosphofructo-2-kinase" evidence="5">
    <location>
        <begin position="2"/>
        <end position="184"/>
    </location>
</feature>
<keyword evidence="7" id="KW-1185">Reference proteome</keyword>
<keyword evidence="2" id="KW-0067">ATP-binding</keyword>
<dbReference type="GO" id="GO:0004331">
    <property type="term" value="F:fructose-2,6-bisphosphate 2-phosphatase activity"/>
    <property type="evidence" value="ECO:0007669"/>
    <property type="project" value="TreeGrafter"/>
</dbReference>
<dbReference type="AlphaFoldDB" id="X6MU60"/>
<dbReference type="CDD" id="cd07067">
    <property type="entry name" value="HP_PGM_like"/>
    <property type="match status" value="1"/>
</dbReference>
<evidence type="ECO:0000313" key="6">
    <source>
        <dbReference type="EMBL" id="ETO17211.1"/>
    </source>
</evidence>
<dbReference type="SMART" id="SM00855">
    <property type="entry name" value="PGAM"/>
    <property type="match status" value="1"/>
</dbReference>
<dbReference type="Pfam" id="PF00300">
    <property type="entry name" value="His_Phos_1"/>
    <property type="match status" value="1"/>
</dbReference>
<comment type="caution">
    <text evidence="6">The sequence shown here is derived from an EMBL/GenBank/DDBJ whole genome shotgun (WGS) entry which is preliminary data.</text>
</comment>
<dbReference type="GO" id="GO:0005524">
    <property type="term" value="F:ATP binding"/>
    <property type="evidence" value="ECO:0007669"/>
    <property type="project" value="UniProtKB-KW"/>
</dbReference>
<evidence type="ECO:0000313" key="7">
    <source>
        <dbReference type="Proteomes" id="UP000023152"/>
    </source>
</evidence>
<dbReference type="GO" id="GO:0005829">
    <property type="term" value="C:cytosol"/>
    <property type="evidence" value="ECO:0007669"/>
    <property type="project" value="TreeGrafter"/>
</dbReference>
<proteinExistence type="predicted"/>
<dbReference type="EMBL" id="ASPP01017092">
    <property type="protein sequence ID" value="ETO17211.1"/>
    <property type="molecule type" value="Genomic_DNA"/>
</dbReference>
<feature type="active site" description="Proton donor/acceptor" evidence="3">
    <location>
        <position position="273"/>
    </location>
</feature>
<dbReference type="PRINTS" id="PR00991">
    <property type="entry name" value="6PFRUCTKNASE"/>
</dbReference>
<dbReference type="SUPFAM" id="SSF53254">
    <property type="entry name" value="Phosphoglycerate mutase-like"/>
    <property type="match status" value="1"/>
</dbReference>
<keyword evidence="1" id="KW-0547">Nucleotide-binding</keyword>